<evidence type="ECO:0000256" key="1">
    <source>
        <dbReference type="SAM" id="Phobius"/>
    </source>
</evidence>
<feature type="transmembrane region" description="Helical" evidence="1">
    <location>
        <begin position="67"/>
        <end position="86"/>
    </location>
</feature>
<feature type="transmembrane region" description="Helical" evidence="1">
    <location>
        <begin position="41"/>
        <end position="61"/>
    </location>
</feature>
<keyword evidence="1" id="KW-0812">Transmembrane</keyword>
<feature type="transmembrane region" description="Helical" evidence="1">
    <location>
        <begin position="6"/>
        <end position="34"/>
    </location>
</feature>
<proteinExistence type="predicted"/>
<dbReference type="RefSeq" id="WP_142111175.1">
    <property type="nucleotide sequence ID" value="NZ_BAAATB010000008.1"/>
</dbReference>
<gene>
    <name evidence="2" type="ORF">FB389_0463</name>
</gene>
<accession>A0A542SMH3</accession>
<dbReference type="OrthoDB" id="509049at2"/>
<reference evidence="2 3" key="1">
    <citation type="submission" date="2019-06" db="EMBL/GenBank/DDBJ databases">
        <title>Sequencing the genomes of 1000 actinobacteria strains.</title>
        <authorList>
            <person name="Klenk H.-P."/>
        </authorList>
    </citation>
    <scope>NUCLEOTIDE SEQUENCE [LARGE SCALE GENOMIC DNA]</scope>
    <source>
        <strain evidence="2 3">DSM 10596</strain>
    </source>
</reference>
<dbReference type="AlphaFoldDB" id="A0A542SMH3"/>
<name>A0A542SMH3_9MICO</name>
<keyword evidence="1" id="KW-1133">Transmembrane helix</keyword>
<sequence>MPTLAAFVIAITVLDSLAASLIALGIATLACAVVGMRCQAIVFACLRAMAVTVPVFLLAWWSHSLAAAAQTSIDLTAAIAGALAVVSSTRADDLIDSALTAMGPLRRVGVDTDRIALSVALMQRSIPALGATMTAATDAARARGIPPNARVIITPVALRAVTRAINVGEAIHARGLTERSLPPHE</sequence>
<dbReference type="Proteomes" id="UP000316181">
    <property type="component" value="Unassembled WGS sequence"/>
</dbReference>
<evidence type="ECO:0000313" key="2">
    <source>
        <dbReference type="EMBL" id="TQK75824.1"/>
    </source>
</evidence>
<evidence type="ECO:0000313" key="3">
    <source>
        <dbReference type="Proteomes" id="UP000316181"/>
    </source>
</evidence>
<comment type="caution">
    <text evidence="2">The sequence shown here is derived from an EMBL/GenBank/DDBJ whole genome shotgun (WGS) entry which is preliminary data.</text>
</comment>
<keyword evidence="3" id="KW-1185">Reference proteome</keyword>
<dbReference type="EMBL" id="VFNV01000001">
    <property type="protein sequence ID" value="TQK75824.1"/>
    <property type="molecule type" value="Genomic_DNA"/>
</dbReference>
<organism evidence="2 3">
    <name type="scientific">Rarobacter incanus</name>
    <dbReference type="NCBI Taxonomy" id="153494"/>
    <lineage>
        <taxon>Bacteria</taxon>
        <taxon>Bacillati</taxon>
        <taxon>Actinomycetota</taxon>
        <taxon>Actinomycetes</taxon>
        <taxon>Micrococcales</taxon>
        <taxon>Rarobacteraceae</taxon>
        <taxon>Rarobacter</taxon>
    </lineage>
</organism>
<protein>
    <submittedName>
        <fullName evidence="2">Biotin transport system permease protein</fullName>
    </submittedName>
</protein>
<keyword evidence="1" id="KW-0472">Membrane</keyword>